<dbReference type="GeneID" id="54566954"/>
<dbReference type="Proteomes" id="UP000799537">
    <property type="component" value="Unassembled WGS sequence"/>
</dbReference>
<evidence type="ECO:0000256" key="3">
    <source>
        <dbReference type="ARBA" id="ARBA00023002"/>
    </source>
</evidence>
<gene>
    <name evidence="5" type="ORF">M409DRAFT_57619</name>
</gene>
<dbReference type="RefSeq" id="XP_033664226.1">
    <property type="nucleotide sequence ID" value="XM_033813682.1"/>
</dbReference>
<dbReference type="AlphaFoldDB" id="A0A6A6C826"/>
<dbReference type="PANTHER" id="PTHR46720">
    <property type="entry name" value="HYDROXYLASE, PUTATIVE (AFU_ORTHOLOGUE AFUA_3G01460)-RELATED"/>
    <property type="match status" value="1"/>
</dbReference>
<dbReference type="OrthoDB" id="417877at2759"/>
<dbReference type="InterPro" id="IPR051104">
    <property type="entry name" value="FAD_monoxygenase"/>
</dbReference>
<accession>A0A6A6C826</accession>
<evidence type="ECO:0000256" key="1">
    <source>
        <dbReference type="ARBA" id="ARBA00022630"/>
    </source>
</evidence>
<dbReference type="PRINTS" id="PR00420">
    <property type="entry name" value="RNGMNOXGNASE"/>
</dbReference>
<dbReference type="PANTHER" id="PTHR46720:SF3">
    <property type="entry name" value="FAD-BINDING DOMAIN-CONTAINING PROTEIN-RELATED"/>
    <property type="match status" value="1"/>
</dbReference>
<dbReference type="EMBL" id="ML993609">
    <property type="protein sequence ID" value="KAF2163337.1"/>
    <property type="molecule type" value="Genomic_DNA"/>
</dbReference>
<evidence type="ECO:0000313" key="5">
    <source>
        <dbReference type="EMBL" id="KAF2163337.1"/>
    </source>
</evidence>
<dbReference type="InterPro" id="IPR002938">
    <property type="entry name" value="FAD-bd"/>
</dbReference>
<dbReference type="InterPro" id="IPR036188">
    <property type="entry name" value="FAD/NAD-bd_sf"/>
</dbReference>
<keyword evidence="2" id="KW-0274">FAD</keyword>
<organism evidence="5 6">
    <name type="scientific">Zasmidium cellare ATCC 36951</name>
    <dbReference type="NCBI Taxonomy" id="1080233"/>
    <lineage>
        <taxon>Eukaryota</taxon>
        <taxon>Fungi</taxon>
        <taxon>Dikarya</taxon>
        <taxon>Ascomycota</taxon>
        <taxon>Pezizomycotina</taxon>
        <taxon>Dothideomycetes</taxon>
        <taxon>Dothideomycetidae</taxon>
        <taxon>Mycosphaerellales</taxon>
        <taxon>Mycosphaerellaceae</taxon>
        <taxon>Zasmidium</taxon>
    </lineage>
</organism>
<evidence type="ECO:0000256" key="2">
    <source>
        <dbReference type="ARBA" id="ARBA00022827"/>
    </source>
</evidence>
<keyword evidence="1" id="KW-0285">Flavoprotein</keyword>
<dbReference type="Gene3D" id="3.50.50.60">
    <property type="entry name" value="FAD/NAD(P)-binding domain"/>
    <property type="match status" value="1"/>
</dbReference>
<dbReference type="GO" id="GO:0071949">
    <property type="term" value="F:FAD binding"/>
    <property type="evidence" value="ECO:0007669"/>
    <property type="project" value="InterPro"/>
</dbReference>
<dbReference type="GO" id="GO:0044550">
    <property type="term" value="P:secondary metabolite biosynthetic process"/>
    <property type="evidence" value="ECO:0007669"/>
    <property type="project" value="TreeGrafter"/>
</dbReference>
<name>A0A6A6C826_ZASCE</name>
<sequence length="434" mass="47591">MQEDQPLRVAIIGGGIAGACLMHALTKHKHLDAHIYEAAPTLKEAGYAVGVAKNAFQALSLIGPTAVDALTRAGAVKQNRNTWMLGEGPDAGQEIDSIDFGLGDRIVRVAQRADFLRELLKDVAPERMHVNKKLVRIEQHTGDEWPVTLTFADGSTKVANVVIGADGIHSYVRRYILGEDDPAAKPRLTPWYNLWTMLPYEQARATIGPDLIDKDDLGQYMWWGDGTYMMHTISDNGRKVQFLACAMDPTLEGATEVDRTKGVDKEAEKERFRNWPPNLYKAVVDFLDSTPSPKPLHLWEHPHAHTYIRGPLALTGDAAHGTTPWQGSGGGMAVEDAPILSALLGTTHTPREARLALQVYDEVRRPRTQAIVDSSRAVGMLSTGQDAGFGLSGEKLRGKVVGRWDFIAFWDCEGARDGAVRSLEGRLEGERMGG</sequence>
<dbReference type="Pfam" id="PF01494">
    <property type="entry name" value="FAD_binding_3"/>
    <property type="match status" value="1"/>
</dbReference>
<feature type="domain" description="FAD-binding" evidence="4">
    <location>
        <begin position="302"/>
        <end position="374"/>
    </location>
</feature>
<protein>
    <recommendedName>
        <fullName evidence="4">FAD-binding domain-containing protein</fullName>
    </recommendedName>
</protein>
<dbReference type="GO" id="GO:0016491">
    <property type="term" value="F:oxidoreductase activity"/>
    <property type="evidence" value="ECO:0007669"/>
    <property type="project" value="UniProtKB-KW"/>
</dbReference>
<keyword evidence="3" id="KW-0560">Oxidoreductase</keyword>
<dbReference type="SUPFAM" id="SSF51905">
    <property type="entry name" value="FAD/NAD(P)-binding domain"/>
    <property type="match status" value="1"/>
</dbReference>
<proteinExistence type="predicted"/>
<keyword evidence="6" id="KW-1185">Reference proteome</keyword>
<reference evidence="5" key="1">
    <citation type="journal article" date="2020" name="Stud. Mycol.">
        <title>101 Dothideomycetes genomes: a test case for predicting lifestyles and emergence of pathogens.</title>
        <authorList>
            <person name="Haridas S."/>
            <person name="Albert R."/>
            <person name="Binder M."/>
            <person name="Bloem J."/>
            <person name="Labutti K."/>
            <person name="Salamov A."/>
            <person name="Andreopoulos B."/>
            <person name="Baker S."/>
            <person name="Barry K."/>
            <person name="Bills G."/>
            <person name="Bluhm B."/>
            <person name="Cannon C."/>
            <person name="Castanera R."/>
            <person name="Culley D."/>
            <person name="Daum C."/>
            <person name="Ezra D."/>
            <person name="Gonzalez J."/>
            <person name="Henrissat B."/>
            <person name="Kuo A."/>
            <person name="Liang C."/>
            <person name="Lipzen A."/>
            <person name="Lutzoni F."/>
            <person name="Magnuson J."/>
            <person name="Mondo S."/>
            <person name="Nolan M."/>
            <person name="Ohm R."/>
            <person name="Pangilinan J."/>
            <person name="Park H.-J."/>
            <person name="Ramirez L."/>
            <person name="Alfaro M."/>
            <person name="Sun H."/>
            <person name="Tritt A."/>
            <person name="Yoshinaga Y."/>
            <person name="Zwiers L.-H."/>
            <person name="Turgeon B."/>
            <person name="Goodwin S."/>
            <person name="Spatafora J."/>
            <person name="Crous P."/>
            <person name="Grigoriev I."/>
        </authorList>
    </citation>
    <scope>NUCLEOTIDE SEQUENCE</scope>
    <source>
        <strain evidence="5">ATCC 36951</strain>
    </source>
</reference>
<evidence type="ECO:0000313" key="6">
    <source>
        <dbReference type="Proteomes" id="UP000799537"/>
    </source>
</evidence>
<evidence type="ECO:0000259" key="4">
    <source>
        <dbReference type="Pfam" id="PF01494"/>
    </source>
</evidence>